<evidence type="ECO:0000313" key="2">
    <source>
        <dbReference type="EMBL" id="NGP17337.1"/>
    </source>
</evidence>
<dbReference type="RefSeq" id="WP_164533532.1">
    <property type="nucleotide sequence ID" value="NZ_JAALFG010000001.1"/>
</dbReference>
<evidence type="ECO:0000256" key="1">
    <source>
        <dbReference type="SAM" id="MobiDB-lite"/>
    </source>
</evidence>
<reference evidence="2 3" key="2">
    <citation type="submission" date="2020-03" db="EMBL/GenBank/DDBJ databases">
        <title>Devosia chinhatensis sp. nov., isolated from a hexachlorocyclohexane (HCH) dump site in India.</title>
        <authorList>
            <person name="Kumar M."/>
            <person name="Lal R."/>
        </authorList>
    </citation>
    <scope>NUCLEOTIDE SEQUENCE [LARGE SCALE GENOMIC DNA]</scope>
    <source>
        <strain evidence="2 3">H239</strain>
    </source>
</reference>
<dbReference type="EMBL" id="JAALFG010000001">
    <property type="protein sequence ID" value="NGP17337.1"/>
    <property type="molecule type" value="Genomic_DNA"/>
</dbReference>
<evidence type="ECO:0000313" key="3">
    <source>
        <dbReference type="Proteomes" id="UP000474802"/>
    </source>
</evidence>
<sequence>MADTDLAAQIKTALARVEIPGGGDLATYAGLSEIIVTPGAIAFAIAVATGMKPPSAPLATKRKKPRKPSAALAR</sequence>
<gene>
    <name evidence="2" type="ORF">G5575_06320</name>
</gene>
<keyword evidence="3" id="KW-1185">Reference proteome</keyword>
<dbReference type="Proteomes" id="UP000474802">
    <property type="component" value="Unassembled WGS sequence"/>
</dbReference>
<organism evidence="2 3">
    <name type="scientific">Devosia aurantiaca</name>
    <dbReference type="NCBI Taxonomy" id="2714858"/>
    <lineage>
        <taxon>Bacteria</taxon>
        <taxon>Pseudomonadati</taxon>
        <taxon>Pseudomonadota</taxon>
        <taxon>Alphaproteobacteria</taxon>
        <taxon>Hyphomicrobiales</taxon>
        <taxon>Devosiaceae</taxon>
        <taxon>Devosia</taxon>
    </lineage>
</organism>
<feature type="region of interest" description="Disordered" evidence="1">
    <location>
        <begin position="52"/>
        <end position="74"/>
    </location>
</feature>
<protein>
    <submittedName>
        <fullName evidence="2">Uncharacterized protein</fullName>
    </submittedName>
</protein>
<name>A0A6M1SC52_9HYPH</name>
<comment type="caution">
    <text evidence="2">The sequence shown here is derived from an EMBL/GenBank/DDBJ whole genome shotgun (WGS) entry which is preliminary data.</text>
</comment>
<reference evidence="2 3" key="1">
    <citation type="submission" date="2020-02" db="EMBL/GenBank/DDBJ databases">
        <authorList>
            <person name="Khan S.A."/>
            <person name="Jeon C.O."/>
            <person name="Chun B.H."/>
        </authorList>
    </citation>
    <scope>NUCLEOTIDE SEQUENCE [LARGE SCALE GENOMIC DNA]</scope>
    <source>
        <strain evidence="2 3">H239</strain>
    </source>
</reference>
<dbReference type="AlphaFoldDB" id="A0A6M1SC52"/>
<proteinExistence type="predicted"/>
<accession>A0A6M1SC52</accession>